<evidence type="ECO:0000313" key="2">
    <source>
        <dbReference type="Proteomes" id="UP001154015"/>
    </source>
</evidence>
<dbReference type="Proteomes" id="UP001154015">
    <property type="component" value="Unassembled WGS sequence"/>
</dbReference>
<protein>
    <submittedName>
        <fullName evidence="1">Uncharacterized protein</fullName>
    </submittedName>
</protein>
<dbReference type="EMBL" id="CAKXYP010000011">
    <property type="protein sequence ID" value="CAH9417044.1"/>
    <property type="molecule type" value="Genomic_DNA"/>
</dbReference>
<comment type="caution">
    <text evidence="1">The sequence shown here is derived from an EMBL/GenBank/DDBJ whole genome shotgun (WGS) entry which is preliminary data.</text>
</comment>
<organism evidence="1 2">
    <name type="scientific">Streptomyces globisporus</name>
    <dbReference type="NCBI Taxonomy" id="1908"/>
    <lineage>
        <taxon>Bacteria</taxon>
        <taxon>Bacillati</taxon>
        <taxon>Actinomycetota</taxon>
        <taxon>Actinomycetes</taxon>
        <taxon>Kitasatosporales</taxon>
        <taxon>Streptomycetaceae</taxon>
        <taxon>Streptomyces</taxon>
    </lineage>
</organism>
<name>A0ABM9H0B9_STRGL</name>
<accession>A0ABM9H0B9</accession>
<evidence type="ECO:0000313" key="1">
    <source>
        <dbReference type="EMBL" id="CAH9417044.1"/>
    </source>
</evidence>
<reference evidence="1" key="1">
    <citation type="submission" date="2022-03" db="EMBL/GenBank/DDBJ databases">
        <authorList>
            <person name="Leyn A S."/>
        </authorList>
    </citation>
    <scope>NUCLEOTIDE SEQUENCE</scope>
    <source>
        <strain evidence="1">Streptomyces globisporus 4-3</strain>
    </source>
</reference>
<proteinExistence type="predicted"/>
<keyword evidence="2" id="KW-1185">Reference proteome</keyword>
<gene>
    <name evidence="1" type="ORF">SGL43_04083</name>
</gene>
<sequence>MRTGQMALLRDVIAEGPVGLCSWPVGGSAATALAFAPRRTVATDRRVH</sequence>